<dbReference type="OrthoDB" id="4564727at2"/>
<gene>
    <name evidence="1" type="ordered locus">NFA_49370</name>
</gene>
<keyword evidence="2" id="KW-1185">Reference proteome</keyword>
<dbReference type="STRING" id="247156.NFA_49370"/>
<dbReference type="KEGG" id="nfa:NFA_49370"/>
<reference evidence="1 2" key="1">
    <citation type="journal article" date="2004" name="Proc. Natl. Acad. Sci. U.S.A.">
        <title>The complete genomic sequence of Nocardia farcinica IFM 10152.</title>
        <authorList>
            <person name="Ishikawa J."/>
            <person name="Yamashita A."/>
            <person name="Mikami Y."/>
            <person name="Hoshino Y."/>
            <person name="Kurita H."/>
            <person name="Hotta K."/>
            <person name="Shiba T."/>
            <person name="Hattori M."/>
        </authorList>
    </citation>
    <scope>NUCLEOTIDE SEQUENCE [LARGE SCALE GENOMIC DNA]</scope>
    <source>
        <strain evidence="1 2">IFM 10152</strain>
    </source>
</reference>
<evidence type="ECO:0000313" key="1">
    <source>
        <dbReference type="EMBL" id="BAD59789.1"/>
    </source>
</evidence>
<dbReference type="GeneID" id="61135527"/>
<dbReference type="Proteomes" id="UP000006820">
    <property type="component" value="Chromosome"/>
</dbReference>
<accession>Q5YPV2</accession>
<protein>
    <recommendedName>
        <fullName evidence="3">ESX-1 secretion-associated protein</fullName>
    </recommendedName>
</protein>
<dbReference type="HOGENOM" id="CLU_2194191_0_0_11"/>
<name>Q5YPV2_NOCFA</name>
<dbReference type="EMBL" id="AP006618">
    <property type="protein sequence ID" value="BAD59789.1"/>
    <property type="molecule type" value="Genomic_DNA"/>
</dbReference>
<proteinExistence type="predicted"/>
<sequence>MSDELRVALTAMNMAATHWQLAADHLQSGGTLAASLEIAATEAGTFNKALEKYKTVPGYFRDRLYEGAQVFNDIGTALNYARRQYDDQDIANQGRIRQLEGQVDDAQP</sequence>
<organism evidence="1 2">
    <name type="scientific">Nocardia farcinica (strain IFM 10152)</name>
    <dbReference type="NCBI Taxonomy" id="247156"/>
    <lineage>
        <taxon>Bacteria</taxon>
        <taxon>Bacillati</taxon>
        <taxon>Actinomycetota</taxon>
        <taxon>Actinomycetes</taxon>
        <taxon>Mycobacteriales</taxon>
        <taxon>Nocardiaceae</taxon>
        <taxon>Nocardia</taxon>
    </lineage>
</organism>
<evidence type="ECO:0008006" key="3">
    <source>
        <dbReference type="Google" id="ProtNLM"/>
    </source>
</evidence>
<evidence type="ECO:0000313" key="2">
    <source>
        <dbReference type="Proteomes" id="UP000006820"/>
    </source>
</evidence>
<dbReference type="AlphaFoldDB" id="Q5YPV2"/>
<dbReference type="eggNOG" id="ENOG5032CYE">
    <property type="taxonomic scope" value="Bacteria"/>
</dbReference>
<dbReference type="RefSeq" id="WP_011211472.1">
    <property type="nucleotide sequence ID" value="NC_006361.1"/>
</dbReference>